<evidence type="ECO:0000313" key="1">
    <source>
        <dbReference type="EMBL" id="KAJ7215802.1"/>
    </source>
</evidence>
<keyword evidence="2" id="KW-1185">Reference proteome</keyword>
<dbReference type="PROSITE" id="PS51257">
    <property type="entry name" value="PROKAR_LIPOPROTEIN"/>
    <property type="match status" value="1"/>
</dbReference>
<name>A0AAD6VKM4_9AGAR</name>
<dbReference type="Proteomes" id="UP001219525">
    <property type="component" value="Unassembled WGS sequence"/>
</dbReference>
<evidence type="ECO:0000313" key="2">
    <source>
        <dbReference type="Proteomes" id="UP001219525"/>
    </source>
</evidence>
<dbReference type="AlphaFoldDB" id="A0AAD6VKM4"/>
<accession>A0AAD6VKM4</accession>
<comment type="caution">
    <text evidence="1">The sequence shown here is derived from an EMBL/GenBank/DDBJ whole genome shotgun (WGS) entry which is preliminary data.</text>
</comment>
<protein>
    <submittedName>
        <fullName evidence="1">Uncharacterized protein</fullName>
    </submittedName>
</protein>
<organism evidence="1 2">
    <name type="scientific">Mycena pura</name>
    <dbReference type="NCBI Taxonomy" id="153505"/>
    <lineage>
        <taxon>Eukaryota</taxon>
        <taxon>Fungi</taxon>
        <taxon>Dikarya</taxon>
        <taxon>Basidiomycota</taxon>
        <taxon>Agaricomycotina</taxon>
        <taxon>Agaricomycetes</taxon>
        <taxon>Agaricomycetidae</taxon>
        <taxon>Agaricales</taxon>
        <taxon>Marasmiineae</taxon>
        <taxon>Mycenaceae</taxon>
        <taxon>Mycena</taxon>
    </lineage>
</organism>
<reference evidence="1" key="1">
    <citation type="submission" date="2023-03" db="EMBL/GenBank/DDBJ databases">
        <title>Massive genome expansion in bonnet fungi (Mycena s.s.) driven by repeated elements and novel gene families across ecological guilds.</title>
        <authorList>
            <consortium name="Lawrence Berkeley National Laboratory"/>
            <person name="Harder C.B."/>
            <person name="Miyauchi S."/>
            <person name="Viragh M."/>
            <person name="Kuo A."/>
            <person name="Thoen E."/>
            <person name="Andreopoulos B."/>
            <person name="Lu D."/>
            <person name="Skrede I."/>
            <person name="Drula E."/>
            <person name="Henrissat B."/>
            <person name="Morin E."/>
            <person name="Kohler A."/>
            <person name="Barry K."/>
            <person name="LaButti K."/>
            <person name="Morin E."/>
            <person name="Salamov A."/>
            <person name="Lipzen A."/>
            <person name="Mereny Z."/>
            <person name="Hegedus B."/>
            <person name="Baldrian P."/>
            <person name="Stursova M."/>
            <person name="Weitz H."/>
            <person name="Taylor A."/>
            <person name="Grigoriev I.V."/>
            <person name="Nagy L.G."/>
            <person name="Martin F."/>
            <person name="Kauserud H."/>
        </authorList>
    </citation>
    <scope>NUCLEOTIDE SEQUENCE</scope>
    <source>
        <strain evidence="1">9144</strain>
    </source>
</reference>
<dbReference type="EMBL" id="JARJCW010000016">
    <property type="protein sequence ID" value="KAJ7215802.1"/>
    <property type="molecule type" value="Genomic_DNA"/>
</dbReference>
<gene>
    <name evidence="1" type="ORF">GGX14DRAFT_391485</name>
</gene>
<proteinExistence type="predicted"/>
<sequence>MTSAKGGSTLLYTVVVHFQATSQSCITDKHYSAEVRRCGAEDTTANTKGNLTNPASCFFNLRKFSLLMKLVCGRLTGTFDKRNITSSSSYLRGPQMVTHDVGQALPARQRSPISDI</sequence>